<gene>
    <name evidence="3" type="primary">nuoC</name>
    <name evidence="8" type="ORF">QEH59_06830</name>
</gene>
<keyword evidence="3 5" id="KW-0874">Quinone</keyword>
<dbReference type="EMBL" id="JARXIC010000008">
    <property type="protein sequence ID" value="MDQ8194131.1"/>
    <property type="molecule type" value="Genomic_DNA"/>
</dbReference>
<evidence type="ECO:0000313" key="8">
    <source>
        <dbReference type="EMBL" id="MDQ8194131.1"/>
    </source>
</evidence>
<comment type="function">
    <text evidence="3">NDH-1 shuttles electrons from NADH, via FMN and iron-sulfur (Fe-S) centers, to quinones in the respiratory chain. The immediate electron acceptor for the enzyme in this species is believed to be ubiquinone. Couples the redox reaction to proton translocation (for every two electrons transferred, four hydrogen ions are translocated across the cytoplasmic membrane), and thus conserves the redox energy in a proton gradient.</text>
</comment>
<dbReference type="InterPro" id="IPR037232">
    <property type="entry name" value="NADH_quin_OxRdtase_su_C/D-like"/>
</dbReference>
<keyword evidence="2 3" id="KW-0813">Transport</keyword>
<evidence type="ECO:0000256" key="5">
    <source>
        <dbReference type="RuleBase" id="RU003582"/>
    </source>
</evidence>
<sequence length="204" mass="22938">MAESEFAQLKERFDYLTERESADHLAVNCPADHLVGFCTALRDELGYDLLLDVTAVDWDAQSPRFTGIYHLLSTTKHEYLRIAVNCVDSIHPSLPSLSGVFAAANWHERETFDLMGIHYEGHPDLRRILMWDDYPYHPLRKDFPLAGIETPLPADDVAEATNAKVLPAPMAGGPFVSSADGPMSQTEPRARDESWNEQQEKPVE</sequence>
<evidence type="ECO:0000256" key="1">
    <source>
        <dbReference type="ARBA" id="ARBA00007569"/>
    </source>
</evidence>
<evidence type="ECO:0000259" key="7">
    <source>
        <dbReference type="Pfam" id="PF00329"/>
    </source>
</evidence>
<dbReference type="Gene3D" id="3.30.460.80">
    <property type="entry name" value="NADH:ubiquinone oxidoreductase, 30kDa subunit"/>
    <property type="match status" value="1"/>
</dbReference>
<accession>A0ABU1AH81</accession>
<comment type="subcellular location">
    <subcellularLocation>
        <location evidence="3">Cell membrane</location>
        <topology evidence="3">Peripheral membrane protein</topology>
        <orientation evidence="3">Cytoplasmic side</orientation>
    </subcellularLocation>
</comment>
<comment type="subunit">
    <text evidence="3">NDH-1 is composed of 14 different subunits. Subunits NuoB, C, D, E, F, and G constitute the peripheral sector of the complex.</text>
</comment>
<keyword evidence="3" id="KW-1003">Cell membrane</keyword>
<dbReference type="Pfam" id="PF00329">
    <property type="entry name" value="Complex1_30kDa"/>
    <property type="match status" value="1"/>
</dbReference>
<dbReference type="Proteomes" id="UP001243717">
    <property type="component" value="Unassembled WGS sequence"/>
</dbReference>
<comment type="caution">
    <text evidence="8">The sequence shown here is derived from an EMBL/GenBank/DDBJ whole genome shotgun (WGS) entry which is preliminary data.</text>
</comment>
<dbReference type="HAMAP" id="MF_01357">
    <property type="entry name" value="NDH1_NuoC"/>
    <property type="match status" value="1"/>
</dbReference>
<dbReference type="InterPro" id="IPR020396">
    <property type="entry name" value="NADH_UbQ_OxRdtase_CS"/>
</dbReference>
<feature type="domain" description="NADH:ubiquinone oxidoreductase 30kDa subunit" evidence="7">
    <location>
        <begin position="28"/>
        <end position="147"/>
    </location>
</feature>
<dbReference type="PROSITE" id="PS00542">
    <property type="entry name" value="COMPLEX1_30K"/>
    <property type="match status" value="1"/>
</dbReference>
<proteinExistence type="inferred from homology"/>
<keyword evidence="3 4" id="KW-0520">NAD</keyword>
<feature type="compositionally biased region" description="Basic and acidic residues" evidence="6">
    <location>
        <begin position="188"/>
        <end position="204"/>
    </location>
</feature>
<dbReference type="PANTHER" id="PTHR10884:SF14">
    <property type="entry name" value="NADH DEHYDROGENASE [UBIQUINONE] IRON-SULFUR PROTEIN 3, MITOCHONDRIAL"/>
    <property type="match status" value="1"/>
</dbReference>
<reference evidence="8 9" key="1">
    <citation type="submission" date="2023-04" db="EMBL/GenBank/DDBJ databases">
        <title>A novel bacteria isolated from coastal sediment.</title>
        <authorList>
            <person name="Liu X.-J."/>
            <person name="Du Z.-J."/>
        </authorList>
    </citation>
    <scope>NUCLEOTIDE SEQUENCE [LARGE SCALE GENOMIC DNA]</scope>
    <source>
        <strain evidence="8 9">SDUM461004</strain>
    </source>
</reference>
<dbReference type="RefSeq" id="WP_308984614.1">
    <property type="nucleotide sequence ID" value="NZ_JARXIC010000008.1"/>
</dbReference>
<dbReference type="EC" id="7.1.1.-" evidence="3"/>
<evidence type="ECO:0000256" key="3">
    <source>
        <dbReference type="HAMAP-Rule" id="MF_01357"/>
    </source>
</evidence>
<dbReference type="SUPFAM" id="SSF143243">
    <property type="entry name" value="Nqo5-like"/>
    <property type="match status" value="1"/>
</dbReference>
<name>A0ABU1AH81_9BACT</name>
<evidence type="ECO:0000313" key="9">
    <source>
        <dbReference type="Proteomes" id="UP001243717"/>
    </source>
</evidence>
<evidence type="ECO:0000256" key="4">
    <source>
        <dbReference type="RuleBase" id="RU003456"/>
    </source>
</evidence>
<dbReference type="PANTHER" id="PTHR10884">
    <property type="entry name" value="NADH DEHYDROGENASE UBIQUINONE IRON-SULFUR PROTEIN 3"/>
    <property type="match status" value="1"/>
</dbReference>
<comment type="catalytic activity">
    <reaction evidence="3 5">
        <text>a quinone + NADH + 5 H(+)(in) = a quinol + NAD(+) + 4 H(+)(out)</text>
        <dbReference type="Rhea" id="RHEA:57888"/>
        <dbReference type="ChEBI" id="CHEBI:15378"/>
        <dbReference type="ChEBI" id="CHEBI:24646"/>
        <dbReference type="ChEBI" id="CHEBI:57540"/>
        <dbReference type="ChEBI" id="CHEBI:57945"/>
        <dbReference type="ChEBI" id="CHEBI:132124"/>
    </reaction>
</comment>
<keyword evidence="3 4" id="KW-1278">Translocase</keyword>
<keyword evidence="3" id="KW-0472">Membrane</keyword>
<evidence type="ECO:0000256" key="2">
    <source>
        <dbReference type="ARBA" id="ARBA00022448"/>
    </source>
</evidence>
<dbReference type="InterPro" id="IPR010218">
    <property type="entry name" value="NADH_DH_suC"/>
</dbReference>
<protein>
    <recommendedName>
        <fullName evidence="3">NADH-quinone oxidoreductase subunit C</fullName>
        <ecNumber evidence="3">7.1.1.-</ecNumber>
    </recommendedName>
    <alternativeName>
        <fullName evidence="3">NADH dehydrogenase I subunit C</fullName>
    </alternativeName>
    <alternativeName>
        <fullName evidence="3">NDH-1 subunit C</fullName>
    </alternativeName>
</protein>
<comment type="similarity">
    <text evidence="1 3 4">Belongs to the complex I 30 kDa subunit family.</text>
</comment>
<keyword evidence="3" id="KW-0830">Ubiquinone</keyword>
<organism evidence="8 9">
    <name type="scientific">Thalassobacterium sedimentorum</name>
    <dbReference type="NCBI Taxonomy" id="3041258"/>
    <lineage>
        <taxon>Bacteria</taxon>
        <taxon>Pseudomonadati</taxon>
        <taxon>Verrucomicrobiota</taxon>
        <taxon>Opitutia</taxon>
        <taxon>Puniceicoccales</taxon>
        <taxon>Coraliomargaritaceae</taxon>
        <taxon>Thalassobacterium</taxon>
    </lineage>
</organism>
<feature type="region of interest" description="Disordered" evidence="6">
    <location>
        <begin position="169"/>
        <end position="204"/>
    </location>
</feature>
<dbReference type="NCBIfam" id="TIGR01961">
    <property type="entry name" value="NuoC_fam"/>
    <property type="match status" value="1"/>
</dbReference>
<dbReference type="InterPro" id="IPR001268">
    <property type="entry name" value="NADH_UbQ_OxRdtase_30kDa_su"/>
</dbReference>
<keyword evidence="9" id="KW-1185">Reference proteome</keyword>
<evidence type="ECO:0000256" key="6">
    <source>
        <dbReference type="SAM" id="MobiDB-lite"/>
    </source>
</evidence>